<evidence type="ECO:0000256" key="3">
    <source>
        <dbReference type="ARBA" id="ARBA00022553"/>
    </source>
</evidence>
<keyword evidence="10" id="KW-1185">Reference proteome</keyword>
<evidence type="ECO:0000256" key="4">
    <source>
        <dbReference type="ARBA" id="ARBA00022679"/>
    </source>
</evidence>
<reference evidence="10" key="1">
    <citation type="journal article" date="2019" name="Int. J. Syst. Evol. Microbiol.">
        <title>The Global Catalogue of Microorganisms (GCM) 10K type strain sequencing project: providing services to taxonomists for standard genome sequencing and annotation.</title>
        <authorList>
            <consortium name="The Broad Institute Genomics Platform"/>
            <consortium name="The Broad Institute Genome Sequencing Center for Infectious Disease"/>
            <person name="Wu L."/>
            <person name="Ma J."/>
        </authorList>
    </citation>
    <scope>NUCLEOTIDE SEQUENCE [LARGE SCALE GENOMIC DNA]</scope>
    <source>
        <strain evidence="10">CGMCC 1.15422</strain>
    </source>
</reference>
<dbReference type="InterPro" id="IPR003594">
    <property type="entry name" value="HATPase_dom"/>
</dbReference>
<comment type="catalytic activity">
    <reaction evidence="1">
        <text>ATP + protein L-histidine = ADP + protein N-phospho-L-histidine.</text>
        <dbReference type="EC" id="2.7.13.3"/>
    </reaction>
</comment>
<evidence type="ECO:0000256" key="2">
    <source>
        <dbReference type="ARBA" id="ARBA00012438"/>
    </source>
</evidence>
<comment type="caution">
    <text evidence="9">The sequence shown here is derived from an EMBL/GenBank/DDBJ whole genome shotgun (WGS) entry which is preliminary data.</text>
</comment>
<evidence type="ECO:0000313" key="10">
    <source>
        <dbReference type="Proteomes" id="UP000605733"/>
    </source>
</evidence>
<dbReference type="Gene3D" id="3.30.565.10">
    <property type="entry name" value="Histidine kinase-like ATPase, C-terminal domain"/>
    <property type="match status" value="1"/>
</dbReference>
<dbReference type="Gene3D" id="1.10.287.130">
    <property type="match status" value="1"/>
</dbReference>
<proteinExistence type="predicted"/>
<evidence type="ECO:0000259" key="8">
    <source>
        <dbReference type="PROSITE" id="PS50109"/>
    </source>
</evidence>
<dbReference type="PANTHER" id="PTHR45453">
    <property type="entry name" value="PHOSPHATE REGULON SENSOR PROTEIN PHOR"/>
    <property type="match status" value="1"/>
</dbReference>
<dbReference type="InterPro" id="IPR005467">
    <property type="entry name" value="His_kinase_dom"/>
</dbReference>
<feature type="transmembrane region" description="Helical" evidence="7">
    <location>
        <begin position="105"/>
        <end position="127"/>
    </location>
</feature>
<dbReference type="InterPro" id="IPR050351">
    <property type="entry name" value="BphY/WalK/GraS-like"/>
</dbReference>
<dbReference type="InterPro" id="IPR036890">
    <property type="entry name" value="HATPase_C_sf"/>
</dbReference>
<dbReference type="RefSeq" id="WP_011709114.1">
    <property type="nucleotide sequence ID" value="NZ_BMIX01000006.1"/>
</dbReference>
<dbReference type="PANTHER" id="PTHR45453:SF1">
    <property type="entry name" value="PHOSPHATE REGULON SENSOR PROTEIN PHOR"/>
    <property type="match status" value="1"/>
</dbReference>
<evidence type="ECO:0000256" key="5">
    <source>
        <dbReference type="ARBA" id="ARBA00022777"/>
    </source>
</evidence>
<keyword evidence="5 9" id="KW-0418">Kinase</keyword>
<keyword evidence="7" id="KW-1133">Transmembrane helix</keyword>
<keyword evidence="3" id="KW-0597">Phosphoprotein</keyword>
<dbReference type="SMART" id="SM00387">
    <property type="entry name" value="HATPase_c"/>
    <property type="match status" value="1"/>
</dbReference>
<organism evidence="9 10">
    <name type="scientific">Christiangramia forsetii</name>
    <dbReference type="NCBI Taxonomy" id="411153"/>
    <lineage>
        <taxon>Bacteria</taxon>
        <taxon>Pseudomonadati</taxon>
        <taxon>Bacteroidota</taxon>
        <taxon>Flavobacteriia</taxon>
        <taxon>Flavobacteriales</taxon>
        <taxon>Flavobacteriaceae</taxon>
        <taxon>Christiangramia</taxon>
    </lineage>
</organism>
<feature type="domain" description="Histidine kinase" evidence="8">
    <location>
        <begin position="194"/>
        <end position="396"/>
    </location>
</feature>
<dbReference type="InterPro" id="IPR036097">
    <property type="entry name" value="HisK_dim/P_sf"/>
</dbReference>
<evidence type="ECO:0000256" key="1">
    <source>
        <dbReference type="ARBA" id="ARBA00000085"/>
    </source>
</evidence>
<dbReference type="Pfam" id="PF00512">
    <property type="entry name" value="HisKA"/>
    <property type="match status" value="1"/>
</dbReference>
<keyword evidence="6" id="KW-0902">Two-component regulatory system</keyword>
<keyword evidence="4" id="KW-0808">Transferase</keyword>
<name>A0ABQ1WNZ7_9FLAO</name>
<keyword evidence="7" id="KW-0812">Transmembrane</keyword>
<protein>
    <recommendedName>
        <fullName evidence="2">histidine kinase</fullName>
        <ecNumber evidence="2">2.7.13.3</ecNumber>
    </recommendedName>
</protein>
<dbReference type="SUPFAM" id="SSF47384">
    <property type="entry name" value="Homodimeric domain of signal transducing histidine kinase"/>
    <property type="match status" value="1"/>
</dbReference>
<dbReference type="GO" id="GO:0016301">
    <property type="term" value="F:kinase activity"/>
    <property type="evidence" value="ECO:0007669"/>
    <property type="project" value="UniProtKB-KW"/>
</dbReference>
<dbReference type="PROSITE" id="PS50109">
    <property type="entry name" value="HIS_KIN"/>
    <property type="match status" value="1"/>
</dbReference>
<dbReference type="EMBL" id="BMIX01000006">
    <property type="protein sequence ID" value="GGG40342.1"/>
    <property type="molecule type" value="Genomic_DNA"/>
</dbReference>
<dbReference type="EC" id="2.7.13.3" evidence="2"/>
<dbReference type="Proteomes" id="UP000605733">
    <property type="component" value="Unassembled WGS sequence"/>
</dbReference>
<evidence type="ECO:0000256" key="7">
    <source>
        <dbReference type="SAM" id="Phobius"/>
    </source>
</evidence>
<gene>
    <name evidence="9" type="ORF">GCM10011532_25090</name>
</gene>
<dbReference type="Pfam" id="PF02518">
    <property type="entry name" value="HATPase_c"/>
    <property type="match status" value="1"/>
</dbReference>
<dbReference type="SMART" id="SM00388">
    <property type="entry name" value="HisKA"/>
    <property type="match status" value="1"/>
</dbReference>
<sequence>MILSGIVLFIYTKSLLENEIEEELYSNKDRVERLLKNNPDLVGIPPIMMAEKTEISEENVLIDTLIFDPLQDEVELFRQLSGTRNINGQEYKITVRAMVIESEDILSAIVLTFLSIIFLAFIFLFYLNKSRNEKLWQPFFVNLERLKSFSLKSDKPLELNDSDIVEFDELNKQMLALTSKVQADYRNLKQFTEDVSHEMQTPLAIMQAKIETLFDQQNINEKQYEQLSSLQFDIQRLKQLNNRLILLAKIDNNQFTADENISINETLKQSIDNFTEITQTRIALNGKDEITAIMDKALASILFNNLLTNAIKHNFGNQPISVVIEKNHVQVINAGTEGLSNPEYIFDRFYKESKKPDSTGLGLSIVKKICDFYGFLPSYRFHESSKKHIFQIEFDT</sequence>
<dbReference type="CDD" id="cd00082">
    <property type="entry name" value="HisKA"/>
    <property type="match status" value="1"/>
</dbReference>
<accession>A0ABQ1WNZ7</accession>
<dbReference type="SUPFAM" id="SSF55874">
    <property type="entry name" value="ATPase domain of HSP90 chaperone/DNA topoisomerase II/histidine kinase"/>
    <property type="match status" value="1"/>
</dbReference>
<dbReference type="InterPro" id="IPR003661">
    <property type="entry name" value="HisK_dim/P_dom"/>
</dbReference>
<evidence type="ECO:0000256" key="6">
    <source>
        <dbReference type="ARBA" id="ARBA00023012"/>
    </source>
</evidence>
<keyword evidence="7" id="KW-0472">Membrane</keyword>
<evidence type="ECO:0000313" key="9">
    <source>
        <dbReference type="EMBL" id="GGG40342.1"/>
    </source>
</evidence>